<keyword evidence="3" id="KW-1185">Reference proteome</keyword>
<dbReference type="Proteomes" id="UP000267096">
    <property type="component" value="Unassembled WGS sequence"/>
</dbReference>
<name>A0A0M3JQA4_ANISI</name>
<evidence type="ECO:0000313" key="2">
    <source>
        <dbReference type="EMBL" id="VDK40570.1"/>
    </source>
</evidence>
<feature type="transmembrane region" description="Helical" evidence="1">
    <location>
        <begin position="43"/>
        <end position="62"/>
    </location>
</feature>
<accession>A0A0M3JQA4</accession>
<organism evidence="4">
    <name type="scientific">Anisakis simplex</name>
    <name type="common">Herring worm</name>
    <dbReference type="NCBI Taxonomy" id="6269"/>
    <lineage>
        <taxon>Eukaryota</taxon>
        <taxon>Metazoa</taxon>
        <taxon>Ecdysozoa</taxon>
        <taxon>Nematoda</taxon>
        <taxon>Chromadorea</taxon>
        <taxon>Rhabditida</taxon>
        <taxon>Spirurina</taxon>
        <taxon>Ascaridomorpha</taxon>
        <taxon>Ascaridoidea</taxon>
        <taxon>Anisakidae</taxon>
        <taxon>Anisakis</taxon>
        <taxon>Anisakis simplex complex</taxon>
    </lineage>
</organism>
<proteinExistence type="predicted"/>
<keyword evidence="1" id="KW-0472">Membrane</keyword>
<dbReference type="EMBL" id="UYRR01029854">
    <property type="protein sequence ID" value="VDK40570.1"/>
    <property type="molecule type" value="Genomic_DNA"/>
</dbReference>
<dbReference type="AlphaFoldDB" id="A0A0M3JQA4"/>
<keyword evidence="1" id="KW-1133">Transmembrane helix</keyword>
<gene>
    <name evidence="2" type="ORF">ASIM_LOCUS9585</name>
</gene>
<evidence type="ECO:0000313" key="3">
    <source>
        <dbReference type="Proteomes" id="UP000267096"/>
    </source>
</evidence>
<protein>
    <submittedName>
        <fullName evidence="4">Heparan-sulfate 6-O-sulfotransferase</fullName>
    </submittedName>
</protein>
<reference evidence="2 3" key="2">
    <citation type="submission" date="2018-11" db="EMBL/GenBank/DDBJ databases">
        <authorList>
            <consortium name="Pathogen Informatics"/>
        </authorList>
    </citation>
    <scope>NUCLEOTIDE SEQUENCE [LARGE SCALE GENOMIC DNA]</scope>
</reference>
<sequence>MVYRSQKVLQLQRPTKTLGSTNGLIMILRNAVMRKRNARSHRARVLIGCVSFGILLYCSVAVHSPLRSQNQSFATILISNMRLIDSFVFDSV</sequence>
<evidence type="ECO:0000256" key="1">
    <source>
        <dbReference type="SAM" id="Phobius"/>
    </source>
</evidence>
<reference evidence="4" key="1">
    <citation type="submission" date="2017-02" db="UniProtKB">
        <authorList>
            <consortium name="WormBaseParasite"/>
        </authorList>
    </citation>
    <scope>IDENTIFICATION</scope>
</reference>
<evidence type="ECO:0000313" key="4">
    <source>
        <dbReference type="WBParaSite" id="ASIM_0000985501-mRNA-1"/>
    </source>
</evidence>
<keyword evidence="1" id="KW-0812">Transmembrane</keyword>
<dbReference type="WBParaSite" id="ASIM_0000985501-mRNA-1">
    <property type="protein sequence ID" value="ASIM_0000985501-mRNA-1"/>
    <property type="gene ID" value="ASIM_0000985501"/>
</dbReference>